<organism evidence="5 6">
    <name type="scientific">Pseudobacter ginsenosidimutans</name>
    <dbReference type="NCBI Taxonomy" id="661488"/>
    <lineage>
        <taxon>Bacteria</taxon>
        <taxon>Pseudomonadati</taxon>
        <taxon>Bacteroidota</taxon>
        <taxon>Chitinophagia</taxon>
        <taxon>Chitinophagales</taxon>
        <taxon>Chitinophagaceae</taxon>
        <taxon>Pseudobacter</taxon>
    </lineage>
</organism>
<keyword evidence="6" id="KW-1185">Reference proteome</keyword>
<dbReference type="GO" id="GO:0030983">
    <property type="term" value="F:mismatched DNA binding"/>
    <property type="evidence" value="ECO:0007669"/>
    <property type="project" value="InterPro"/>
</dbReference>
<dbReference type="Gene3D" id="1.10.1420.10">
    <property type="match status" value="1"/>
</dbReference>
<dbReference type="PANTHER" id="PTHR11361">
    <property type="entry name" value="DNA MISMATCH REPAIR PROTEIN MUTS FAMILY MEMBER"/>
    <property type="match status" value="1"/>
</dbReference>
<evidence type="ECO:0000313" key="6">
    <source>
        <dbReference type="Proteomes" id="UP000293874"/>
    </source>
</evidence>
<dbReference type="EMBL" id="SGXA01000002">
    <property type="protein sequence ID" value="RZS71679.1"/>
    <property type="molecule type" value="Genomic_DNA"/>
</dbReference>
<name>A0A4Q7MUN6_9BACT</name>
<dbReference type="SUPFAM" id="SSF52540">
    <property type="entry name" value="P-loop containing nucleoside triphosphate hydrolases"/>
    <property type="match status" value="1"/>
</dbReference>
<evidence type="ECO:0000313" key="5">
    <source>
        <dbReference type="EMBL" id="RZS71679.1"/>
    </source>
</evidence>
<dbReference type="Gene3D" id="3.40.50.300">
    <property type="entry name" value="P-loop containing nucleotide triphosphate hydrolases"/>
    <property type="match status" value="1"/>
</dbReference>
<keyword evidence="1" id="KW-0547">Nucleotide-binding</keyword>
<evidence type="ECO:0000256" key="3">
    <source>
        <dbReference type="ARBA" id="ARBA00023125"/>
    </source>
</evidence>
<dbReference type="InterPro" id="IPR027417">
    <property type="entry name" value="P-loop_NTPase"/>
</dbReference>
<dbReference type="GO" id="GO:0006298">
    <property type="term" value="P:mismatch repair"/>
    <property type="evidence" value="ECO:0007669"/>
    <property type="project" value="InterPro"/>
</dbReference>
<reference evidence="5 6" key="1">
    <citation type="submission" date="2019-02" db="EMBL/GenBank/DDBJ databases">
        <title>Genomic Encyclopedia of Type Strains, Phase IV (KMG-IV): sequencing the most valuable type-strain genomes for metagenomic binning, comparative biology and taxonomic classification.</title>
        <authorList>
            <person name="Goeker M."/>
        </authorList>
    </citation>
    <scope>NUCLEOTIDE SEQUENCE [LARGE SCALE GENOMIC DNA]</scope>
    <source>
        <strain evidence="5 6">DSM 18116</strain>
    </source>
</reference>
<dbReference type="GO" id="GO:0140664">
    <property type="term" value="F:ATP-dependent DNA damage sensor activity"/>
    <property type="evidence" value="ECO:0007669"/>
    <property type="project" value="InterPro"/>
</dbReference>
<dbReference type="SMART" id="SM00534">
    <property type="entry name" value="MUTSac"/>
    <property type="match status" value="1"/>
</dbReference>
<dbReference type="AlphaFoldDB" id="A0A4Q7MUN6"/>
<dbReference type="GO" id="GO:0005524">
    <property type="term" value="F:ATP binding"/>
    <property type="evidence" value="ECO:0007669"/>
    <property type="project" value="UniProtKB-KW"/>
</dbReference>
<evidence type="ECO:0000259" key="4">
    <source>
        <dbReference type="SMART" id="SM00534"/>
    </source>
</evidence>
<evidence type="ECO:0000256" key="1">
    <source>
        <dbReference type="ARBA" id="ARBA00022741"/>
    </source>
</evidence>
<dbReference type="InterPro" id="IPR036187">
    <property type="entry name" value="DNA_mismatch_repair_MutS_sf"/>
</dbReference>
<feature type="domain" description="DNA mismatch repair proteins mutS family" evidence="4">
    <location>
        <begin position="263"/>
        <end position="452"/>
    </location>
</feature>
<dbReference type="PANTHER" id="PTHR11361:SF99">
    <property type="entry name" value="DNA MISMATCH REPAIR PROTEIN"/>
    <property type="match status" value="1"/>
</dbReference>
<dbReference type="GO" id="GO:0005829">
    <property type="term" value="C:cytosol"/>
    <property type="evidence" value="ECO:0007669"/>
    <property type="project" value="TreeGrafter"/>
</dbReference>
<dbReference type="Proteomes" id="UP000293874">
    <property type="component" value="Unassembled WGS sequence"/>
</dbReference>
<keyword evidence="3" id="KW-0238">DNA-binding</keyword>
<comment type="caution">
    <text evidence="5">The sequence shown here is derived from an EMBL/GenBank/DDBJ whole genome shotgun (WGS) entry which is preliminary data.</text>
</comment>
<dbReference type="SUPFAM" id="SSF48334">
    <property type="entry name" value="DNA repair protein MutS, domain III"/>
    <property type="match status" value="1"/>
</dbReference>
<keyword evidence="2" id="KW-0067">ATP-binding</keyword>
<dbReference type="RefSeq" id="WP_130542155.1">
    <property type="nucleotide sequence ID" value="NZ_SGXA01000002.1"/>
</dbReference>
<proteinExistence type="predicted"/>
<dbReference type="InterPro" id="IPR045076">
    <property type="entry name" value="MutS"/>
</dbReference>
<dbReference type="Pfam" id="PF00488">
    <property type="entry name" value="MutS_V"/>
    <property type="match status" value="1"/>
</dbReference>
<protein>
    <submittedName>
        <fullName evidence="5">MutS-like protein</fullName>
    </submittedName>
</protein>
<accession>A0A4Q7MUN6</accession>
<gene>
    <name evidence="5" type="ORF">EV199_3587</name>
</gene>
<evidence type="ECO:0000256" key="2">
    <source>
        <dbReference type="ARBA" id="ARBA00022840"/>
    </source>
</evidence>
<dbReference type="InterPro" id="IPR000432">
    <property type="entry name" value="DNA_mismatch_repair_MutS_C"/>
</dbReference>
<sequence>MSTFLKTDEQTMSDLAVFARSGKASIYDLYNKTITQGGGAKLDSMFRHPLSDEKLINEKVEIFRFFGSQELHFPVDSESIGGIVYYLQNEDVRSQLQLGGQSFGQLFKDIVAADSSQVFVNDGVQAVLRMFYKLGQFTKQLAQIVNGSAYAPAFNKLEAAINAAEFALVRQHLSSKFEIKLNQGILAELDKLVRFEQREKMLSILDLLYDLDVYISVGQVSRKRGFNFAKAMPKNSGVLNYKKVYHPHVEGAVPNDIYLDRDSNVLFLTGANMAGKSTLMKSIGVALYLGHMGFPVAAENFEFAVRDGIFTSINLADNLSMGASHYYAEVLRVKEVALELSEGKQLFVIFDEMFRGTNVKDAYDATLAITRSFCKKSGSQFIISTHIMEAGELLQQEALSIKYQYLPTEMKGAVPVYTRVLKDGITADRQGMIIIQNEGILEMLDAGLKEKEV</sequence>